<proteinExistence type="predicted"/>
<dbReference type="Proteomes" id="UP000293172">
    <property type="component" value="Unassembled WGS sequence"/>
</dbReference>
<organism evidence="1 2">
    <name type="scientific">Phytopseudomonas dryadis</name>
    <dbReference type="NCBI Taxonomy" id="2487520"/>
    <lineage>
        <taxon>Bacteria</taxon>
        <taxon>Pseudomonadati</taxon>
        <taxon>Pseudomonadota</taxon>
        <taxon>Gammaproteobacteria</taxon>
        <taxon>Pseudomonadales</taxon>
        <taxon>Pseudomonadaceae</taxon>
        <taxon>Phytopseudomonas</taxon>
    </lineage>
</organism>
<dbReference type="AlphaFoldDB" id="A0A4Q9RAU2"/>
<gene>
    <name evidence="1" type="ORF">DNK44_00005</name>
</gene>
<reference evidence="1 2" key="1">
    <citation type="submission" date="2018-06" db="EMBL/GenBank/DDBJ databases">
        <title>Three novel Pseudomonas species isolated from symptomatic oak.</title>
        <authorList>
            <person name="Bueno-Gonzalez V."/>
            <person name="Brady C."/>
        </authorList>
    </citation>
    <scope>NUCLEOTIDE SEQUENCE [LARGE SCALE GENOMIC DNA]</scope>
    <source>
        <strain evidence="1 2">P6B</strain>
    </source>
</reference>
<feature type="non-terminal residue" evidence="1">
    <location>
        <position position="64"/>
    </location>
</feature>
<accession>A0A4Q9RAU2</accession>
<dbReference type="EMBL" id="QJUL01000001">
    <property type="protein sequence ID" value="TBU97707.1"/>
    <property type="molecule type" value="Genomic_DNA"/>
</dbReference>
<name>A0A4Q9RAU2_9GAMM</name>
<comment type="caution">
    <text evidence="1">The sequence shown here is derived from an EMBL/GenBank/DDBJ whole genome shotgun (WGS) entry which is preliminary data.</text>
</comment>
<evidence type="ECO:0000313" key="1">
    <source>
        <dbReference type="EMBL" id="TBU97707.1"/>
    </source>
</evidence>
<protein>
    <submittedName>
        <fullName evidence="1">IS110 family transposase</fullName>
    </submittedName>
</protein>
<evidence type="ECO:0000313" key="2">
    <source>
        <dbReference type="Proteomes" id="UP000293172"/>
    </source>
</evidence>
<sequence>MCIRRAGRTTPIQEFRQTPEGRLALIKKLGQQVACVVLEATGIYYLDLAVALHRAGLPVAVINP</sequence>